<organism evidence="1 2">
    <name type="scientific">Callosobruchus maculatus</name>
    <name type="common">Southern cowpea weevil</name>
    <name type="synonym">Pulse bruchid</name>
    <dbReference type="NCBI Taxonomy" id="64391"/>
    <lineage>
        <taxon>Eukaryota</taxon>
        <taxon>Metazoa</taxon>
        <taxon>Ecdysozoa</taxon>
        <taxon>Arthropoda</taxon>
        <taxon>Hexapoda</taxon>
        <taxon>Insecta</taxon>
        <taxon>Pterygota</taxon>
        <taxon>Neoptera</taxon>
        <taxon>Endopterygota</taxon>
        <taxon>Coleoptera</taxon>
        <taxon>Polyphaga</taxon>
        <taxon>Cucujiformia</taxon>
        <taxon>Chrysomeloidea</taxon>
        <taxon>Chrysomelidae</taxon>
        <taxon>Bruchinae</taxon>
        <taxon>Bruchini</taxon>
        <taxon>Callosobruchus</taxon>
    </lineage>
</organism>
<dbReference type="EMBL" id="CAACVG010014598">
    <property type="protein sequence ID" value="VEN63406.1"/>
    <property type="molecule type" value="Genomic_DNA"/>
</dbReference>
<evidence type="ECO:0000313" key="2">
    <source>
        <dbReference type="Proteomes" id="UP000410492"/>
    </source>
</evidence>
<keyword evidence="2" id="KW-1185">Reference proteome</keyword>
<name>A0A653DT53_CALMS</name>
<protein>
    <submittedName>
        <fullName evidence="1">Uncharacterized protein</fullName>
    </submittedName>
</protein>
<accession>A0A653DT53</accession>
<reference evidence="1 2" key="1">
    <citation type="submission" date="2019-01" db="EMBL/GenBank/DDBJ databases">
        <authorList>
            <person name="Sayadi A."/>
        </authorList>
    </citation>
    <scope>NUCLEOTIDE SEQUENCE [LARGE SCALE GENOMIC DNA]</scope>
</reference>
<gene>
    <name evidence="1" type="ORF">CALMAC_LOCUS20228</name>
</gene>
<dbReference type="Proteomes" id="UP000410492">
    <property type="component" value="Unassembled WGS sequence"/>
</dbReference>
<sequence length="117" mass="12819">MLAGCPVPTLCPLSYIWNQALDPLHHLRCTGPDLLPLVHCFLPGGAPPLWQSTLHDIHTSHLLGQQIQCGIAVITCIALVQTVRYALATLISDFLCTLSTVCWYISSPIPIPYWSSV</sequence>
<proteinExistence type="predicted"/>
<evidence type="ECO:0000313" key="1">
    <source>
        <dbReference type="EMBL" id="VEN63406.1"/>
    </source>
</evidence>
<dbReference type="AlphaFoldDB" id="A0A653DT53"/>